<dbReference type="CDD" id="cd00075">
    <property type="entry name" value="HATPase"/>
    <property type="match status" value="1"/>
</dbReference>
<evidence type="ECO:0000256" key="5">
    <source>
        <dbReference type="ARBA" id="ARBA00022777"/>
    </source>
</evidence>
<feature type="domain" description="PAC" evidence="11">
    <location>
        <begin position="365"/>
        <end position="420"/>
    </location>
</feature>
<dbReference type="Pfam" id="PF12860">
    <property type="entry name" value="PAS_7"/>
    <property type="match status" value="1"/>
</dbReference>
<dbReference type="Gene3D" id="3.40.50.2300">
    <property type="match status" value="1"/>
</dbReference>
<keyword evidence="4" id="KW-0808">Transferase</keyword>
<dbReference type="SMART" id="SM00091">
    <property type="entry name" value="PAS"/>
    <property type="match status" value="3"/>
</dbReference>
<evidence type="ECO:0000259" key="8">
    <source>
        <dbReference type="PROSITE" id="PS50109"/>
    </source>
</evidence>
<dbReference type="InterPro" id="IPR035965">
    <property type="entry name" value="PAS-like_dom_sf"/>
</dbReference>
<dbReference type="InterPro" id="IPR052162">
    <property type="entry name" value="Sensor_kinase/Photoreceptor"/>
</dbReference>
<keyword evidence="5" id="KW-0418">Kinase</keyword>
<dbReference type="InterPro" id="IPR036097">
    <property type="entry name" value="HisK_dim/P_sf"/>
</dbReference>
<dbReference type="Pfam" id="PF08448">
    <property type="entry name" value="PAS_4"/>
    <property type="match status" value="1"/>
</dbReference>
<comment type="caution">
    <text evidence="12">The sequence shown here is derived from an EMBL/GenBank/DDBJ whole genome shotgun (WGS) entry which is preliminary data.</text>
</comment>
<feature type="modified residue" description="4-aspartylphosphate" evidence="6">
    <location>
        <position position="725"/>
    </location>
</feature>
<dbReference type="InterPro" id="IPR013656">
    <property type="entry name" value="PAS_4"/>
</dbReference>
<dbReference type="Pfam" id="PF02518">
    <property type="entry name" value="HATPase_c"/>
    <property type="match status" value="1"/>
</dbReference>
<evidence type="ECO:0000256" key="3">
    <source>
        <dbReference type="ARBA" id="ARBA00022553"/>
    </source>
</evidence>
<protein>
    <recommendedName>
        <fullName evidence="2">histidine kinase</fullName>
        <ecNumber evidence="2">2.7.13.3</ecNumber>
    </recommendedName>
</protein>
<evidence type="ECO:0000256" key="2">
    <source>
        <dbReference type="ARBA" id="ARBA00012438"/>
    </source>
</evidence>
<dbReference type="InterPro" id="IPR001789">
    <property type="entry name" value="Sig_transdc_resp-reg_receiver"/>
</dbReference>
<dbReference type="InterPro" id="IPR011006">
    <property type="entry name" value="CheY-like_superfamily"/>
</dbReference>
<dbReference type="EC" id="2.7.13.3" evidence="2"/>
<evidence type="ECO:0000259" key="11">
    <source>
        <dbReference type="PROSITE" id="PS50113"/>
    </source>
</evidence>
<dbReference type="InterPro" id="IPR000700">
    <property type="entry name" value="PAS-assoc_C"/>
</dbReference>
<proteinExistence type="predicted"/>
<accession>A0A7C9QTH1</accession>
<feature type="domain" description="Response regulatory" evidence="9">
    <location>
        <begin position="676"/>
        <end position="786"/>
    </location>
</feature>
<evidence type="ECO:0000256" key="7">
    <source>
        <dbReference type="SAM" id="MobiDB-lite"/>
    </source>
</evidence>
<evidence type="ECO:0000259" key="9">
    <source>
        <dbReference type="PROSITE" id="PS50110"/>
    </source>
</evidence>
<dbReference type="InterPro" id="IPR003661">
    <property type="entry name" value="HisK_dim/P_dom"/>
</dbReference>
<dbReference type="PANTHER" id="PTHR43304:SF1">
    <property type="entry name" value="PAC DOMAIN-CONTAINING PROTEIN"/>
    <property type="match status" value="1"/>
</dbReference>
<dbReference type="PROSITE" id="PS50109">
    <property type="entry name" value="HIS_KIN"/>
    <property type="match status" value="1"/>
</dbReference>
<dbReference type="InterPro" id="IPR001610">
    <property type="entry name" value="PAC"/>
</dbReference>
<feature type="region of interest" description="Disordered" evidence="7">
    <location>
        <begin position="656"/>
        <end position="675"/>
    </location>
</feature>
<dbReference type="SMART" id="SM00388">
    <property type="entry name" value="HisKA"/>
    <property type="match status" value="1"/>
</dbReference>
<dbReference type="Pfam" id="PF00512">
    <property type="entry name" value="HisKA"/>
    <property type="match status" value="1"/>
</dbReference>
<dbReference type="CDD" id="cd00156">
    <property type="entry name" value="REC"/>
    <property type="match status" value="1"/>
</dbReference>
<dbReference type="Gene3D" id="3.30.565.10">
    <property type="entry name" value="Histidine kinase-like ATPase, C-terminal domain"/>
    <property type="match status" value="1"/>
</dbReference>
<feature type="domain" description="PAS" evidence="10">
    <location>
        <begin position="30"/>
        <end position="104"/>
    </location>
</feature>
<keyword evidence="3 6" id="KW-0597">Phosphoprotein</keyword>
<evidence type="ECO:0000256" key="6">
    <source>
        <dbReference type="PROSITE-ProRule" id="PRU00169"/>
    </source>
</evidence>
<gene>
    <name evidence="12" type="ORF">G4223_08865</name>
</gene>
<dbReference type="InterPro" id="IPR000014">
    <property type="entry name" value="PAS"/>
</dbReference>
<sequence>MAQGWLRRLPNAIDAFSRTLRGSCAPDCMGTERLERMLSAAPMVLYVLRWTPDHQPLYVSANVERFTGLTAESILTNPRRWLAAIHGDDRMSYAKALERLPEHGRFALDYRVRHVEGGWRWVRDEARVKLDARGEPAEVVGSWLDITDRRHSEQALAASEAQVRAAQALLTDALESSGDAFSLFDPQDRLVAFNSRYKEFYQSIADMIRPGVSFAELLLVSAERGQYRGVDADGIPQWLAERMAHHQNALGFFEQQLADGRYLEIVERATMDGGRVAIRRDVTARKTVEEALRRELAFKQTLIDALPFPVYYKDRQGRYLGCNTKFADVVGRPIADIVGSTVADFVSPAKARLYARYDQELLDDQGLQVRDLTLELHDGSIHHMILVKGLFTDGDGQVAGIIGSMIDVTPQKRAEEQLVQTAKLATLGQIASEVAHELNQPLSIIRMSAEHCLQTGISDDDTLARRMTTIVSQVGRMAEMVDHLRSFSRLEKGEPVAFSPAQVASTAASLLAPQFLLDDIELRQRIDESCPDILGRPNQLEQVVLNLLGNGRDAVRTARPPKGGWVGISLSTQGDMVTLEVSDNGGGVPEAMWPHIFDPFFTTKADGAGTGLGLSISVNIVTQMGGTIQGCNRDGGAVFTITVPAHQMLPQETADTAEQNALPPSPPHQSDGPRPRVLVIDDEELSVECIVDFLAARGFDANGATAPDQALAQARAGKPDLVICDLRLPGISGAALVTRLRNELGAFPAILMTGGPIPGDLASENTVVLGKPLALREVLDQAERLLAARRQPCES</sequence>
<feature type="domain" description="Histidine kinase" evidence="8">
    <location>
        <begin position="433"/>
        <end position="647"/>
    </location>
</feature>
<dbReference type="SUPFAM" id="SSF55874">
    <property type="entry name" value="ATPase domain of HSP90 chaperone/DNA topoisomerase II/histidine kinase"/>
    <property type="match status" value="1"/>
</dbReference>
<dbReference type="Gene3D" id="1.10.287.130">
    <property type="match status" value="1"/>
</dbReference>
<feature type="domain" description="PAS" evidence="10">
    <location>
        <begin position="295"/>
        <end position="365"/>
    </location>
</feature>
<comment type="catalytic activity">
    <reaction evidence="1">
        <text>ATP + protein L-histidine = ADP + protein N-phospho-L-histidine.</text>
        <dbReference type="EC" id="2.7.13.3"/>
    </reaction>
</comment>
<name>A0A7C9QTH1_9PROT</name>
<evidence type="ECO:0000313" key="12">
    <source>
        <dbReference type="EMBL" id="NFV80220.1"/>
    </source>
</evidence>
<dbReference type="PROSITE" id="PS50113">
    <property type="entry name" value="PAC"/>
    <property type="match status" value="2"/>
</dbReference>
<dbReference type="CDD" id="cd00082">
    <property type="entry name" value="HisKA"/>
    <property type="match status" value="1"/>
</dbReference>
<dbReference type="InterPro" id="IPR003594">
    <property type="entry name" value="HATPase_dom"/>
</dbReference>
<dbReference type="PANTHER" id="PTHR43304">
    <property type="entry name" value="PHYTOCHROME-LIKE PROTEIN CPH1"/>
    <property type="match status" value="1"/>
</dbReference>
<dbReference type="CDD" id="cd00130">
    <property type="entry name" value="PAS"/>
    <property type="match status" value="2"/>
</dbReference>
<keyword evidence="13" id="KW-1185">Reference proteome</keyword>
<dbReference type="PRINTS" id="PR00344">
    <property type="entry name" value="BCTRLSENSOR"/>
</dbReference>
<reference evidence="12 13" key="1">
    <citation type="submission" date="2020-02" db="EMBL/GenBank/DDBJ databases">
        <authorList>
            <person name="Dziuba M."/>
            <person name="Kuznetsov B."/>
            <person name="Mardanov A."/>
            <person name="Ravin N."/>
            <person name="Grouzdev D."/>
        </authorList>
    </citation>
    <scope>NUCLEOTIDE SEQUENCE [LARGE SCALE GENOMIC DNA]</scope>
    <source>
        <strain evidence="12 13">SpK</strain>
    </source>
</reference>
<dbReference type="SMART" id="SM00086">
    <property type="entry name" value="PAC"/>
    <property type="match status" value="2"/>
</dbReference>
<evidence type="ECO:0000256" key="1">
    <source>
        <dbReference type="ARBA" id="ARBA00000085"/>
    </source>
</evidence>
<organism evidence="12 13">
    <name type="scientific">Magnetospirillum aberrantis SpK</name>
    <dbReference type="NCBI Taxonomy" id="908842"/>
    <lineage>
        <taxon>Bacteria</taxon>
        <taxon>Pseudomonadati</taxon>
        <taxon>Pseudomonadota</taxon>
        <taxon>Alphaproteobacteria</taxon>
        <taxon>Rhodospirillales</taxon>
        <taxon>Rhodospirillaceae</taxon>
        <taxon>Magnetospirillum</taxon>
    </lineage>
</organism>
<evidence type="ECO:0000313" key="13">
    <source>
        <dbReference type="Proteomes" id="UP000480684"/>
    </source>
</evidence>
<feature type="domain" description="PAC" evidence="11">
    <location>
        <begin position="106"/>
        <end position="158"/>
    </location>
</feature>
<dbReference type="NCBIfam" id="TIGR00229">
    <property type="entry name" value="sensory_box"/>
    <property type="match status" value="2"/>
</dbReference>
<dbReference type="RefSeq" id="WP_163677989.1">
    <property type="nucleotide sequence ID" value="NZ_JAAIYP010000035.1"/>
</dbReference>
<dbReference type="PROSITE" id="PS50110">
    <property type="entry name" value="RESPONSE_REGULATORY"/>
    <property type="match status" value="1"/>
</dbReference>
<dbReference type="GO" id="GO:0000155">
    <property type="term" value="F:phosphorelay sensor kinase activity"/>
    <property type="evidence" value="ECO:0007669"/>
    <property type="project" value="InterPro"/>
</dbReference>
<dbReference type="Pfam" id="PF08447">
    <property type="entry name" value="PAS_3"/>
    <property type="match status" value="1"/>
</dbReference>
<dbReference type="PROSITE" id="PS50112">
    <property type="entry name" value="PAS"/>
    <property type="match status" value="2"/>
</dbReference>
<dbReference type="SUPFAM" id="SSF55785">
    <property type="entry name" value="PYP-like sensor domain (PAS domain)"/>
    <property type="match status" value="3"/>
</dbReference>
<dbReference type="Gene3D" id="3.30.450.20">
    <property type="entry name" value="PAS domain"/>
    <property type="match status" value="3"/>
</dbReference>
<evidence type="ECO:0000259" key="10">
    <source>
        <dbReference type="PROSITE" id="PS50112"/>
    </source>
</evidence>
<dbReference type="InterPro" id="IPR004358">
    <property type="entry name" value="Sig_transdc_His_kin-like_C"/>
</dbReference>
<dbReference type="SUPFAM" id="SSF52172">
    <property type="entry name" value="CheY-like"/>
    <property type="match status" value="1"/>
</dbReference>
<dbReference type="SMART" id="SM00387">
    <property type="entry name" value="HATPase_c"/>
    <property type="match status" value="1"/>
</dbReference>
<dbReference type="InterPro" id="IPR005467">
    <property type="entry name" value="His_kinase_dom"/>
</dbReference>
<dbReference type="EMBL" id="JAAIYP010000035">
    <property type="protein sequence ID" value="NFV80220.1"/>
    <property type="molecule type" value="Genomic_DNA"/>
</dbReference>
<dbReference type="Proteomes" id="UP000480684">
    <property type="component" value="Unassembled WGS sequence"/>
</dbReference>
<dbReference type="SUPFAM" id="SSF47384">
    <property type="entry name" value="Homodimeric domain of signal transducing histidine kinase"/>
    <property type="match status" value="1"/>
</dbReference>
<evidence type="ECO:0000256" key="4">
    <source>
        <dbReference type="ARBA" id="ARBA00022679"/>
    </source>
</evidence>
<dbReference type="SMART" id="SM00448">
    <property type="entry name" value="REC"/>
    <property type="match status" value="1"/>
</dbReference>
<dbReference type="InterPro" id="IPR013655">
    <property type="entry name" value="PAS_fold_3"/>
</dbReference>
<dbReference type="InterPro" id="IPR036890">
    <property type="entry name" value="HATPase_C_sf"/>
</dbReference>
<dbReference type="AlphaFoldDB" id="A0A7C9QTH1"/>
<dbReference type="Pfam" id="PF00072">
    <property type="entry name" value="Response_reg"/>
    <property type="match status" value="1"/>
</dbReference>